<dbReference type="Gene3D" id="3.30.1330.70">
    <property type="entry name" value="Holliday junction resolvase RusA"/>
    <property type="match status" value="1"/>
</dbReference>
<dbReference type="Pfam" id="PF05866">
    <property type="entry name" value="RusA"/>
    <property type="match status" value="1"/>
</dbReference>
<dbReference type="EMBL" id="MT142028">
    <property type="protein sequence ID" value="QJA73455.1"/>
    <property type="molecule type" value="Genomic_DNA"/>
</dbReference>
<gene>
    <name evidence="1" type="ORF">MM415A02362_0013</name>
</gene>
<name>A0A6M3JXV9_9ZZZZ</name>
<dbReference type="InterPro" id="IPR036614">
    <property type="entry name" value="RusA-like_sf"/>
</dbReference>
<dbReference type="InterPro" id="IPR008822">
    <property type="entry name" value="Endonuclease_RusA-like"/>
</dbReference>
<dbReference type="AlphaFoldDB" id="A0A6M3JXV9"/>
<reference evidence="1" key="1">
    <citation type="submission" date="2020-03" db="EMBL/GenBank/DDBJ databases">
        <title>The deep terrestrial virosphere.</title>
        <authorList>
            <person name="Holmfeldt K."/>
            <person name="Nilsson E."/>
            <person name="Simone D."/>
            <person name="Lopez-Fernandez M."/>
            <person name="Wu X."/>
            <person name="de Brujin I."/>
            <person name="Lundin D."/>
            <person name="Andersson A."/>
            <person name="Bertilsson S."/>
            <person name="Dopson M."/>
        </authorList>
    </citation>
    <scope>NUCLEOTIDE SEQUENCE</scope>
    <source>
        <strain evidence="1">MM415A02362</strain>
    </source>
</reference>
<dbReference type="GO" id="GO:0006281">
    <property type="term" value="P:DNA repair"/>
    <property type="evidence" value="ECO:0007669"/>
    <property type="project" value="InterPro"/>
</dbReference>
<dbReference type="GO" id="GO:0006310">
    <property type="term" value="P:DNA recombination"/>
    <property type="evidence" value="ECO:0007669"/>
    <property type="project" value="InterPro"/>
</dbReference>
<accession>A0A6M3JXV9</accession>
<sequence length="138" mass="15838">MKVIIPGKPIAKARPRFFRRGKFVGTYNGQQTEEGKFLSLCHEQITWQPVSLAIGVFMIFRFPRPKSHYGTGKNAEKLKATAPMYHTQRPDIDNLEKFVADCLNGVAWVDDCQIVKCVTHKEWTDGPGETEIEIFEYF</sequence>
<proteinExistence type="predicted"/>
<dbReference type="GO" id="GO:0000287">
    <property type="term" value="F:magnesium ion binding"/>
    <property type="evidence" value="ECO:0007669"/>
    <property type="project" value="InterPro"/>
</dbReference>
<protein>
    <submittedName>
        <fullName evidence="1">Putative endodeoxyribonuclease</fullName>
    </submittedName>
</protein>
<dbReference type="SUPFAM" id="SSF103084">
    <property type="entry name" value="Holliday junction resolvase RusA"/>
    <property type="match status" value="1"/>
</dbReference>
<evidence type="ECO:0000313" key="1">
    <source>
        <dbReference type="EMBL" id="QJA73455.1"/>
    </source>
</evidence>
<organism evidence="1">
    <name type="scientific">viral metagenome</name>
    <dbReference type="NCBI Taxonomy" id="1070528"/>
    <lineage>
        <taxon>unclassified sequences</taxon>
        <taxon>metagenomes</taxon>
        <taxon>organismal metagenomes</taxon>
    </lineage>
</organism>